<keyword evidence="1" id="KW-0812">Transmembrane</keyword>
<keyword evidence="3" id="KW-1185">Reference proteome</keyword>
<sequence length="175" mass="20268">MEGDQPLQERPRNMPRQKTIVNKLLLISSMVQWIGLFLCLIYVFNISQHLPSGKLIFSEFNRCKGFTLRSSVEFGSIKVQDNSLKIRCDGFYLLNLRGFLSRTPQIDFCYRDNICFKLFSNFSSYQYISSVAVVYLRAEDLIYQKVEGNKSCENIVINSVELSLIQLTNDDFCSE</sequence>
<proteinExistence type="predicted"/>
<protein>
    <recommendedName>
        <fullName evidence="4">TNF family profile domain-containing protein</fullName>
    </recommendedName>
</protein>
<dbReference type="eggNOG" id="ENOG502ST4X">
    <property type="taxonomic scope" value="Eukaryota"/>
</dbReference>
<dbReference type="InterPro" id="IPR042338">
    <property type="entry name" value="TNFSF4"/>
</dbReference>
<keyword evidence="1" id="KW-0472">Membrane</keyword>
<evidence type="ECO:0000256" key="1">
    <source>
        <dbReference type="SAM" id="Phobius"/>
    </source>
</evidence>
<feature type="transmembrane region" description="Helical" evidence="1">
    <location>
        <begin position="20"/>
        <end position="44"/>
    </location>
</feature>
<dbReference type="HOGENOM" id="CLU_091735_0_0_1"/>
<dbReference type="Proteomes" id="UP000002280">
    <property type="component" value="Chromosome 2"/>
</dbReference>
<dbReference type="SUPFAM" id="SSF49842">
    <property type="entry name" value="TNF-like"/>
    <property type="match status" value="1"/>
</dbReference>
<reference evidence="2" key="3">
    <citation type="submission" date="2025-09" db="UniProtKB">
        <authorList>
            <consortium name="Ensembl"/>
        </authorList>
    </citation>
    <scope>IDENTIFICATION</scope>
</reference>
<dbReference type="PANTHER" id="PTHR17534">
    <property type="entry name" value="OX40 LIGAND"/>
    <property type="match status" value="1"/>
</dbReference>
<dbReference type="AlphaFoldDB" id="F6XDT8"/>
<name>F6XDT8_MONDO</name>
<evidence type="ECO:0000313" key="3">
    <source>
        <dbReference type="Proteomes" id="UP000002280"/>
    </source>
</evidence>
<evidence type="ECO:0008006" key="4">
    <source>
        <dbReference type="Google" id="ProtNLM"/>
    </source>
</evidence>
<dbReference type="Ensembl" id="ENSMODT00000040077.2">
    <property type="protein sequence ID" value="ENSMODP00000038477.2"/>
    <property type="gene ID" value="ENSMODG00000025656.2"/>
</dbReference>
<dbReference type="InterPro" id="IPR008983">
    <property type="entry name" value="Tumour_necrosis_fac-like_dom"/>
</dbReference>
<dbReference type="GO" id="GO:0005125">
    <property type="term" value="F:cytokine activity"/>
    <property type="evidence" value="ECO:0007669"/>
    <property type="project" value="InterPro"/>
</dbReference>
<keyword evidence="1" id="KW-1133">Transmembrane helix</keyword>
<organism evidence="2 3">
    <name type="scientific">Monodelphis domestica</name>
    <name type="common">Gray short-tailed opossum</name>
    <dbReference type="NCBI Taxonomy" id="13616"/>
    <lineage>
        <taxon>Eukaryota</taxon>
        <taxon>Metazoa</taxon>
        <taxon>Chordata</taxon>
        <taxon>Craniata</taxon>
        <taxon>Vertebrata</taxon>
        <taxon>Euteleostomi</taxon>
        <taxon>Mammalia</taxon>
        <taxon>Metatheria</taxon>
        <taxon>Didelphimorphia</taxon>
        <taxon>Didelphidae</taxon>
        <taxon>Monodelphis</taxon>
    </lineage>
</organism>
<dbReference type="GeneTree" id="ENSGT00390000015127"/>
<reference evidence="2" key="2">
    <citation type="submission" date="2025-08" db="UniProtKB">
        <authorList>
            <consortium name="Ensembl"/>
        </authorList>
    </citation>
    <scope>IDENTIFICATION</scope>
</reference>
<accession>F6XDT8</accession>
<reference evidence="2 3" key="1">
    <citation type="journal article" date="2007" name="Nature">
        <title>Genome of the marsupial Monodelphis domestica reveals innovation in non-coding sequences.</title>
        <authorList>
            <person name="Mikkelsen T.S."/>
            <person name="Wakefield M.J."/>
            <person name="Aken B."/>
            <person name="Amemiya C.T."/>
            <person name="Chang J.L."/>
            <person name="Duke S."/>
            <person name="Garber M."/>
            <person name="Gentles A.J."/>
            <person name="Goodstadt L."/>
            <person name="Heger A."/>
            <person name="Jurka J."/>
            <person name="Kamal M."/>
            <person name="Mauceli E."/>
            <person name="Searle S.M."/>
            <person name="Sharpe T."/>
            <person name="Baker M.L."/>
            <person name="Batzer M.A."/>
            <person name="Benos P.V."/>
            <person name="Belov K."/>
            <person name="Clamp M."/>
            <person name="Cook A."/>
            <person name="Cuff J."/>
            <person name="Das R."/>
            <person name="Davidow L."/>
            <person name="Deakin J.E."/>
            <person name="Fazzari M.J."/>
            <person name="Glass J.L."/>
            <person name="Grabherr M."/>
            <person name="Greally J.M."/>
            <person name="Gu W."/>
            <person name="Hore T.A."/>
            <person name="Huttley G.A."/>
            <person name="Kleber M."/>
            <person name="Jirtle R.L."/>
            <person name="Koina E."/>
            <person name="Lee J.T."/>
            <person name="Mahony S."/>
            <person name="Marra M.A."/>
            <person name="Miller R.D."/>
            <person name="Nicholls R.D."/>
            <person name="Oda M."/>
            <person name="Papenfuss A.T."/>
            <person name="Parra Z.E."/>
            <person name="Pollock D.D."/>
            <person name="Ray D.A."/>
            <person name="Schein J.E."/>
            <person name="Speed T.P."/>
            <person name="Thompson K."/>
            <person name="VandeBerg J.L."/>
            <person name="Wade C.M."/>
            <person name="Walker J.A."/>
            <person name="Waters P.D."/>
            <person name="Webber C."/>
            <person name="Weidman J.R."/>
            <person name="Xie X."/>
            <person name="Zody M.C."/>
            <person name="Baldwin J."/>
            <person name="Abdouelleil A."/>
            <person name="Abdulkadir J."/>
            <person name="Abebe A."/>
            <person name="Abera B."/>
            <person name="Abreu J."/>
            <person name="Acer S.C."/>
            <person name="Aftuck L."/>
            <person name="Alexander A."/>
            <person name="An P."/>
            <person name="Anderson E."/>
            <person name="Anderson S."/>
            <person name="Arachi H."/>
            <person name="Azer M."/>
            <person name="Bachantsang P."/>
            <person name="Barry A."/>
            <person name="Bayul T."/>
            <person name="Berlin A."/>
            <person name="Bessette D."/>
            <person name="Bloom T."/>
            <person name="Bloom T."/>
            <person name="Boguslavskiy L."/>
            <person name="Bonnet C."/>
            <person name="Boukhgalter B."/>
            <person name="Bourzgui I."/>
            <person name="Brown A."/>
            <person name="Cahill P."/>
            <person name="Channer S."/>
            <person name="Cheshatsang Y."/>
            <person name="Chuda L."/>
            <person name="Citroen M."/>
            <person name="Collymore A."/>
            <person name="Cooke P."/>
            <person name="Costello M."/>
            <person name="D'Aco K."/>
            <person name="Daza R."/>
            <person name="De Haan G."/>
            <person name="DeGray S."/>
            <person name="DeMaso C."/>
            <person name="Dhargay N."/>
            <person name="Dooley K."/>
            <person name="Dooley E."/>
            <person name="Doricent M."/>
            <person name="Dorje P."/>
            <person name="Dorjee K."/>
            <person name="Dupes A."/>
            <person name="Elong R."/>
            <person name="Falk J."/>
            <person name="Farina A."/>
            <person name="Faro S."/>
            <person name="Ferguson D."/>
            <person name="Fisher S."/>
            <person name="Foley C.D."/>
            <person name="Franke A."/>
            <person name="Friedrich D."/>
            <person name="Gadbois L."/>
            <person name="Gearin G."/>
            <person name="Gearin C.R."/>
            <person name="Giannoukos G."/>
            <person name="Goode T."/>
            <person name="Graham J."/>
            <person name="Grandbois E."/>
            <person name="Grewal S."/>
            <person name="Gyaltsen K."/>
            <person name="Hafez N."/>
            <person name="Hagos B."/>
            <person name="Hall J."/>
            <person name="Henson C."/>
            <person name="Hollinger A."/>
            <person name="Honan T."/>
            <person name="Huard M.D."/>
            <person name="Hughes L."/>
            <person name="Hurhula B."/>
            <person name="Husby M.E."/>
            <person name="Kamat A."/>
            <person name="Kanga B."/>
            <person name="Kashin S."/>
            <person name="Khazanovich D."/>
            <person name="Kisner P."/>
            <person name="Lance K."/>
            <person name="Lara M."/>
            <person name="Lee W."/>
            <person name="Lennon N."/>
            <person name="Letendre F."/>
            <person name="LeVine R."/>
            <person name="Lipovsky A."/>
            <person name="Liu X."/>
            <person name="Liu J."/>
            <person name="Liu S."/>
            <person name="Lokyitsang T."/>
            <person name="Lokyitsang Y."/>
            <person name="Lubonja R."/>
            <person name="Lui A."/>
            <person name="MacDonald P."/>
            <person name="Magnisalis V."/>
            <person name="Maru K."/>
            <person name="Matthews C."/>
            <person name="McCusker W."/>
            <person name="McDonough S."/>
            <person name="Mehta T."/>
            <person name="Meldrim J."/>
            <person name="Meneus L."/>
            <person name="Mihai O."/>
            <person name="Mihalev A."/>
            <person name="Mihova T."/>
            <person name="Mittelman R."/>
            <person name="Mlenga V."/>
            <person name="Montmayeur A."/>
            <person name="Mulrain L."/>
            <person name="Navidi A."/>
            <person name="Naylor J."/>
            <person name="Negash T."/>
            <person name="Nguyen T."/>
            <person name="Nguyen N."/>
            <person name="Nicol R."/>
            <person name="Norbu C."/>
            <person name="Norbu N."/>
            <person name="Novod N."/>
            <person name="O'Neill B."/>
            <person name="Osman S."/>
            <person name="Markiewicz E."/>
            <person name="Oyono O.L."/>
            <person name="Patti C."/>
            <person name="Phunkhang P."/>
            <person name="Pierre F."/>
            <person name="Priest M."/>
            <person name="Raghuraman S."/>
            <person name="Rege F."/>
            <person name="Reyes R."/>
            <person name="Rise C."/>
            <person name="Rogov P."/>
            <person name="Ross K."/>
            <person name="Ryan E."/>
            <person name="Settipalli S."/>
            <person name="Shea T."/>
            <person name="Sherpa N."/>
            <person name="Shi L."/>
            <person name="Shih D."/>
            <person name="Sparrow T."/>
            <person name="Spaulding J."/>
            <person name="Stalker J."/>
            <person name="Stange-Thomann N."/>
            <person name="Stavropoulos S."/>
            <person name="Stone C."/>
            <person name="Strader C."/>
            <person name="Tesfaye S."/>
            <person name="Thomson T."/>
            <person name="Thoulutsang Y."/>
            <person name="Thoulutsang D."/>
            <person name="Topham K."/>
            <person name="Topping I."/>
            <person name="Tsamla T."/>
            <person name="Vassiliev H."/>
            <person name="Vo A."/>
            <person name="Wangchuk T."/>
            <person name="Wangdi T."/>
            <person name="Weiand M."/>
            <person name="Wilkinson J."/>
            <person name="Wilson A."/>
            <person name="Yadav S."/>
            <person name="Young G."/>
            <person name="Yu Q."/>
            <person name="Zembek L."/>
            <person name="Zhong D."/>
            <person name="Zimmer A."/>
            <person name="Zwirko Z."/>
            <person name="Jaffe D.B."/>
            <person name="Alvarez P."/>
            <person name="Brockman W."/>
            <person name="Butler J."/>
            <person name="Chin C."/>
            <person name="Gnerre S."/>
            <person name="MacCallum I."/>
            <person name="Graves J.A."/>
            <person name="Ponting C.P."/>
            <person name="Breen M."/>
            <person name="Samollow P.B."/>
            <person name="Lander E.S."/>
            <person name="Lindblad-Toh K."/>
        </authorList>
    </citation>
    <scope>NUCLEOTIDE SEQUENCE [LARGE SCALE GENOMIC DNA]</scope>
</reference>
<dbReference type="Gene3D" id="2.60.120.40">
    <property type="match status" value="1"/>
</dbReference>
<dbReference type="PANTHER" id="PTHR17534:SF4">
    <property type="entry name" value="TUMOR NECROSIS FACTOR LIGAND SUPERFAMILY MEMBER 4"/>
    <property type="match status" value="1"/>
</dbReference>
<evidence type="ECO:0000313" key="2">
    <source>
        <dbReference type="Ensembl" id="ENSMODP00000038477.2"/>
    </source>
</evidence>